<dbReference type="AlphaFoldDB" id="A0A183CFC4"/>
<organism evidence="2 3">
    <name type="scientific">Globodera pallida</name>
    <name type="common">Potato cyst nematode worm</name>
    <name type="synonym">Heterodera pallida</name>
    <dbReference type="NCBI Taxonomy" id="36090"/>
    <lineage>
        <taxon>Eukaryota</taxon>
        <taxon>Metazoa</taxon>
        <taxon>Ecdysozoa</taxon>
        <taxon>Nematoda</taxon>
        <taxon>Chromadorea</taxon>
        <taxon>Rhabditida</taxon>
        <taxon>Tylenchina</taxon>
        <taxon>Tylenchomorpha</taxon>
        <taxon>Tylenchoidea</taxon>
        <taxon>Heteroderidae</taxon>
        <taxon>Heteroderinae</taxon>
        <taxon>Globodera</taxon>
    </lineage>
</organism>
<protein>
    <submittedName>
        <fullName evidence="3">POP4 domain-containing protein</fullName>
    </submittedName>
</protein>
<sequence>MARHVLEPGAVVTVSTDHAYALLIGTIVSVDVFDCSVTLRSDKNLPTNFEQEQQQQQLLLLYHLDKHDGFSSFALRLGSIAALLANDDERTRRLRSVLTHGHSSLTSMSSSSSPSNCLSTKPGTADENAQQHDDNEHHAYIIRSYTRSLALCTAHKNPSTNFSLLGRLIQMTSSTSNPAGAAANARRRRLITLGGGGAPTRQPMQQIDTSSTPLFNLPAKKAAAETPPGSMPKKKEQQTVKRRRTMTLFDFWKK</sequence>
<feature type="compositionally biased region" description="Low complexity" evidence="1">
    <location>
        <begin position="103"/>
        <end position="119"/>
    </location>
</feature>
<feature type="region of interest" description="Disordered" evidence="1">
    <location>
        <begin position="102"/>
        <end position="134"/>
    </location>
</feature>
<reference evidence="2" key="2">
    <citation type="submission" date="2014-05" db="EMBL/GenBank/DDBJ databases">
        <title>The genome and life-stage specific transcriptomes of Globodera pallida elucidate key aspects of plant parasitism by a cyst nematode.</title>
        <authorList>
            <person name="Cotton J.A."/>
            <person name="Lilley C.J."/>
            <person name="Jones L.M."/>
            <person name="Kikuchi T."/>
            <person name="Reid A.J."/>
            <person name="Thorpe P."/>
            <person name="Tsai I.J."/>
            <person name="Beasley H."/>
            <person name="Blok V."/>
            <person name="Cock P.J.A."/>
            <person name="Van den Akker S.E."/>
            <person name="Holroyd N."/>
            <person name="Hunt M."/>
            <person name="Mantelin S."/>
            <person name="Naghra H."/>
            <person name="Pain A."/>
            <person name="Palomares-Rius J.E."/>
            <person name="Zarowiecki M."/>
            <person name="Berriman M."/>
            <person name="Jones J.T."/>
            <person name="Urwin P.E."/>
        </authorList>
    </citation>
    <scope>NUCLEOTIDE SEQUENCE [LARGE SCALE GENOMIC DNA]</scope>
    <source>
        <strain evidence="2">Lindley</strain>
    </source>
</reference>
<dbReference type="WBParaSite" id="GPLIN_001157900">
    <property type="protein sequence ID" value="GPLIN_001157900"/>
    <property type="gene ID" value="GPLIN_001157900"/>
</dbReference>
<keyword evidence="2" id="KW-1185">Reference proteome</keyword>
<reference evidence="2" key="1">
    <citation type="submission" date="2013-12" db="EMBL/GenBank/DDBJ databases">
        <authorList>
            <person name="Aslett M."/>
        </authorList>
    </citation>
    <scope>NUCLEOTIDE SEQUENCE [LARGE SCALE GENOMIC DNA]</scope>
    <source>
        <strain evidence="2">Lindley</strain>
    </source>
</reference>
<evidence type="ECO:0000313" key="3">
    <source>
        <dbReference type="WBParaSite" id="GPLIN_001157900"/>
    </source>
</evidence>
<proteinExistence type="predicted"/>
<evidence type="ECO:0000256" key="1">
    <source>
        <dbReference type="SAM" id="MobiDB-lite"/>
    </source>
</evidence>
<reference evidence="3" key="3">
    <citation type="submission" date="2016-06" db="UniProtKB">
        <authorList>
            <consortium name="WormBaseParasite"/>
        </authorList>
    </citation>
    <scope>IDENTIFICATION</scope>
</reference>
<name>A0A183CFC4_GLOPA</name>
<evidence type="ECO:0000313" key="2">
    <source>
        <dbReference type="Proteomes" id="UP000050741"/>
    </source>
</evidence>
<dbReference type="Proteomes" id="UP000050741">
    <property type="component" value="Unassembled WGS sequence"/>
</dbReference>
<feature type="region of interest" description="Disordered" evidence="1">
    <location>
        <begin position="221"/>
        <end position="246"/>
    </location>
</feature>
<accession>A0A183CFC4</accession>